<keyword evidence="1" id="KW-0175">Coiled coil</keyword>
<dbReference type="EMBL" id="MCFD01000002">
    <property type="protein sequence ID" value="ORX72906.1"/>
    <property type="molecule type" value="Genomic_DNA"/>
</dbReference>
<sequence length="275" mass="31668">MIDFHHDCSVSPEAIEHGLADLQHEVDDWEMVEQKILRGSTLPFILSLHFESLHGTPTNGHFCIVDLNFVDWSPLEIPRANEQPSDPMSSLRLQQSTRPLTNLIHLLANGTILTGATVQSNPLVDLTGEFLYGESKTAFAMYVSSDESPNGSLESTIELIASLRRLKSREIIRPVDRRVLFFYEKAKYYQSEKYRFQDELADTQDEKEALEKDLDDIQRDYSDEREALVKEVSHWQERSRTLEETLDQLRSENEGMEADARWENAKLVTEKLALR</sequence>
<evidence type="ECO:0000313" key="2">
    <source>
        <dbReference type="EMBL" id="ORX72906.1"/>
    </source>
</evidence>
<name>A0A1Y1WI54_9FUNG</name>
<comment type="caution">
    <text evidence="2">The sequence shown here is derived from an EMBL/GenBank/DDBJ whole genome shotgun (WGS) entry which is preliminary data.</text>
</comment>
<gene>
    <name evidence="2" type="ORF">DL89DRAFT_84437</name>
</gene>
<dbReference type="AlphaFoldDB" id="A0A1Y1WI54"/>
<organism evidence="2 3">
    <name type="scientific">Linderina pennispora</name>
    <dbReference type="NCBI Taxonomy" id="61395"/>
    <lineage>
        <taxon>Eukaryota</taxon>
        <taxon>Fungi</taxon>
        <taxon>Fungi incertae sedis</taxon>
        <taxon>Zoopagomycota</taxon>
        <taxon>Kickxellomycotina</taxon>
        <taxon>Kickxellomycetes</taxon>
        <taxon>Kickxellales</taxon>
        <taxon>Kickxellaceae</taxon>
        <taxon>Linderina</taxon>
    </lineage>
</organism>
<protein>
    <submittedName>
        <fullName evidence="2">Uncharacterized protein</fullName>
    </submittedName>
</protein>
<dbReference type="RefSeq" id="XP_040746246.1">
    <property type="nucleotide sequence ID" value="XM_040892152.1"/>
</dbReference>
<dbReference type="GeneID" id="63808800"/>
<proteinExistence type="predicted"/>
<feature type="coiled-coil region" evidence="1">
    <location>
        <begin position="193"/>
        <end position="259"/>
    </location>
</feature>
<dbReference type="Proteomes" id="UP000193922">
    <property type="component" value="Unassembled WGS sequence"/>
</dbReference>
<evidence type="ECO:0000256" key="1">
    <source>
        <dbReference type="SAM" id="Coils"/>
    </source>
</evidence>
<reference evidence="2 3" key="1">
    <citation type="submission" date="2016-07" db="EMBL/GenBank/DDBJ databases">
        <title>Pervasive Adenine N6-methylation of Active Genes in Fungi.</title>
        <authorList>
            <consortium name="DOE Joint Genome Institute"/>
            <person name="Mondo S.J."/>
            <person name="Dannebaum R.O."/>
            <person name="Kuo R.C."/>
            <person name="Labutti K."/>
            <person name="Haridas S."/>
            <person name="Kuo A."/>
            <person name="Salamov A."/>
            <person name="Ahrendt S.R."/>
            <person name="Lipzen A."/>
            <person name="Sullivan W."/>
            <person name="Andreopoulos W.B."/>
            <person name="Clum A."/>
            <person name="Lindquist E."/>
            <person name="Daum C."/>
            <person name="Ramamoorthy G.K."/>
            <person name="Gryganskyi A."/>
            <person name="Culley D."/>
            <person name="Magnuson J.K."/>
            <person name="James T.Y."/>
            <person name="O'Malley M.A."/>
            <person name="Stajich J.E."/>
            <person name="Spatafora J.W."/>
            <person name="Visel A."/>
            <person name="Grigoriev I.V."/>
        </authorList>
    </citation>
    <scope>NUCLEOTIDE SEQUENCE [LARGE SCALE GENOMIC DNA]</scope>
    <source>
        <strain evidence="2 3">ATCC 12442</strain>
    </source>
</reference>
<accession>A0A1Y1WI54</accession>
<evidence type="ECO:0000313" key="3">
    <source>
        <dbReference type="Proteomes" id="UP000193922"/>
    </source>
</evidence>
<keyword evidence="3" id="KW-1185">Reference proteome</keyword>
<dbReference type="OrthoDB" id="5583791at2759"/>